<evidence type="ECO:0000256" key="1">
    <source>
        <dbReference type="SAM" id="Phobius"/>
    </source>
</evidence>
<evidence type="ECO:0000313" key="3">
    <source>
        <dbReference type="EMBL" id="ADH64840.1"/>
    </source>
</evidence>
<dbReference type="InterPro" id="IPR007391">
    <property type="entry name" value="Vancomycin_resist_VanW"/>
</dbReference>
<dbReference type="RefSeq" id="WP_013159372.1">
    <property type="nucleotide sequence ID" value="NC_014212.1"/>
</dbReference>
<keyword evidence="4" id="KW-1185">Reference proteome</keyword>
<evidence type="ECO:0000259" key="2">
    <source>
        <dbReference type="Pfam" id="PF12229"/>
    </source>
</evidence>
<dbReference type="Pfam" id="PF12229">
    <property type="entry name" value="PG_binding_4"/>
    <property type="match status" value="1"/>
</dbReference>
<dbReference type="Pfam" id="PF04294">
    <property type="entry name" value="VanW"/>
    <property type="match status" value="1"/>
</dbReference>
<sequence length="591" mass="64013">MNPPHPPIRAAKTRRKVALAGVLGIAVLLGGIELYFGSRIFPGVMADGVAVGRMTVEEAAAQIAAQGRLTNRSLVAVQAGGRTYQLSAAELGWRADAMATAQAAFRIGREGGLADSLRERWAAWRQGVNVPVSGVVEKAVLYRRLERLNLALKQPPKNAEVEFKNGRFVVTPDTPGRRFNVERAAASFLADPSTATLELPMEEVAASVQASEYEARAAEANALLRPITLNYTQPGGALKTYTLRPEQVAGLMVLKKEGLEANPAAVRKLLRQVAKAYDQEAVNAHYVWGTSSSLPATLAFTVVGEKPGWKLDLKAAEEALVPLLWQPDARTLDLPVVTVEPTLKAADLPEPSQLVLLSSATTTFKGSSAERIHNVRTAASRLDGYIIAPGETFSFNQVVGDIAPETGFKEGLVISGGRTVPGVGGGVCQVSTTTFRALYKTGLPVVERNPHAYRVHWYDPIIGFDAAVYQPYLDLRMKNDTPSPLLLRTYYDPDKVSLTVSVWGLPIGRTVTISDPVILSRTPHPPAKYIEDDSLRPGVRKQVDWAADGYSVRLSRTITDASGTRTEVLSTRYRPWQAVYLVGPSQAHPGR</sequence>
<proteinExistence type="predicted"/>
<dbReference type="OrthoDB" id="9797191at2"/>
<dbReference type="EMBL" id="CP002042">
    <property type="protein sequence ID" value="ADH64840.1"/>
    <property type="molecule type" value="Genomic_DNA"/>
</dbReference>
<dbReference type="STRING" id="526227.Mesil_3002"/>
<dbReference type="HOGENOM" id="CLU_011572_1_0_0"/>
<reference evidence="3 4" key="1">
    <citation type="journal article" date="2010" name="Stand. Genomic Sci.">
        <title>Complete genome sequence of Meiothermus silvanus type strain (VI-R2).</title>
        <authorList>
            <person name="Sikorski J."/>
            <person name="Tindall B.J."/>
            <person name="Lowry S."/>
            <person name="Lucas S."/>
            <person name="Nolan M."/>
            <person name="Copeland A."/>
            <person name="Glavina Del Rio T."/>
            <person name="Tice H."/>
            <person name="Cheng J.F."/>
            <person name="Han C."/>
            <person name="Pitluck S."/>
            <person name="Liolios K."/>
            <person name="Ivanova N."/>
            <person name="Mavromatis K."/>
            <person name="Mikhailova N."/>
            <person name="Pati A."/>
            <person name="Goodwin L."/>
            <person name="Chen A."/>
            <person name="Palaniappan K."/>
            <person name="Land M."/>
            <person name="Hauser L."/>
            <person name="Chang Y.J."/>
            <person name="Jeffries C.D."/>
            <person name="Rohde M."/>
            <person name="Goker M."/>
            <person name="Woyke T."/>
            <person name="Bristow J."/>
            <person name="Eisen J.A."/>
            <person name="Markowitz V."/>
            <person name="Hugenholtz P."/>
            <person name="Kyrpides N.C."/>
            <person name="Klenk H.P."/>
            <person name="Lapidus A."/>
        </authorList>
    </citation>
    <scope>NUCLEOTIDE SEQUENCE [LARGE SCALE GENOMIC DNA]</scope>
    <source>
        <strain evidence="4">ATCC 700542 / DSM 9946 / VI-R2</strain>
    </source>
</reference>
<dbReference type="InterPro" id="IPR052913">
    <property type="entry name" value="Glycopeptide_resist_protein"/>
</dbReference>
<keyword evidence="1" id="KW-1133">Transmembrane helix</keyword>
<dbReference type="PANTHER" id="PTHR35788:SF1">
    <property type="entry name" value="EXPORTED PROTEIN"/>
    <property type="match status" value="1"/>
</dbReference>
<name>D7BDM0_ALLS1</name>
<evidence type="ECO:0000313" key="4">
    <source>
        <dbReference type="Proteomes" id="UP000001916"/>
    </source>
</evidence>
<dbReference type="AlphaFoldDB" id="D7BDM0"/>
<feature type="transmembrane region" description="Helical" evidence="1">
    <location>
        <begin position="17"/>
        <end position="36"/>
    </location>
</feature>
<dbReference type="Proteomes" id="UP000001916">
    <property type="component" value="Chromosome"/>
</dbReference>
<dbReference type="eggNOG" id="COG2720">
    <property type="taxonomic scope" value="Bacteria"/>
</dbReference>
<dbReference type="InterPro" id="IPR022029">
    <property type="entry name" value="YoaR-like_PG-bd"/>
</dbReference>
<dbReference type="PANTHER" id="PTHR35788">
    <property type="entry name" value="EXPORTED PROTEIN-RELATED"/>
    <property type="match status" value="1"/>
</dbReference>
<gene>
    <name evidence="3" type="ordered locus">Mesil_3002</name>
</gene>
<feature type="domain" description="YoaR-like putative peptidoglycan binding" evidence="2">
    <location>
        <begin position="84"/>
        <end position="186"/>
    </location>
</feature>
<dbReference type="KEGG" id="msv:Mesil_3002"/>
<keyword evidence="1" id="KW-0472">Membrane</keyword>
<keyword evidence="1" id="KW-0812">Transmembrane</keyword>
<protein>
    <submittedName>
        <fullName evidence="3">VanW family protein</fullName>
    </submittedName>
</protein>
<organism evidence="3 4">
    <name type="scientific">Allomeiothermus silvanus (strain ATCC 700542 / DSM 9946 / NBRC 106475 / NCIMB 13440 / VI-R2)</name>
    <name type="common">Thermus silvanus</name>
    <dbReference type="NCBI Taxonomy" id="526227"/>
    <lineage>
        <taxon>Bacteria</taxon>
        <taxon>Thermotogati</taxon>
        <taxon>Deinococcota</taxon>
        <taxon>Deinococci</taxon>
        <taxon>Thermales</taxon>
        <taxon>Thermaceae</taxon>
        <taxon>Allomeiothermus</taxon>
    </lineage>
</organism>
<accession>D7BDM0</accession>